<evidence type="ECO:0000259" key="1">
    <source>
        <dbReference type="PROSITE" id="PS50011"/>
    </source>
</evidence>
<dbReference type="Gene3D" id="1.10.510.10">
    <property type="entry name" value="Transferase(Phosphotransferase) domain 1"/>
    <property type="match status" value="1"/>
</dbReference>
<evidence type="ECO:0000313" key="3">
    <source>
        <dbReference type="Proteomes" id="UP000027195"/>
    </source>
</evidence>
<dbReference type="STRING" id="930990.A0A067N395"/>
<dbReference type="Proteomes" id="UP000027195">
    <property type="component" value="Unassembled WGS sequence"/>
</dbReference>
<dbReference type="HOGENOM" id="CLU_000288_7_18_1"/>
<dbReference type="InParanoid" id="A0A067N395"/>
<organism evidence="2 3">
    <name type="scientific">Botryobasidium botryosum (strain FD-172 SS1)</name>
    <dbReference type="NCBI Taxonomy" id="930990"/>
    <lineage>
        <taxon>Eukaryota</taxon>
        <taxon>Fungi</taxon>
        <taxon>Dikarya</taxon>
        <taxon>Basidiomycota</taxon>
        <taxon>Agaricomycotina</taxon>
        <taxon>Agaricomycetes</taxon>
        <taxon>Cantharellales</taxon>
        <taxon>Botryobasidiaceae</taxon>
        <taxon>Botryobasidium</taxon>
    </lineage>
</organism>
<dbReference type="OrthoDB" id="4062651at2759"/>
<dbReference type="PIRSF" id="PIRSF000654">
    <property type="entry name" value="Integrin-linked_kinase"/>
    <property type="match status" value="1"/>
</dbReference>
<dbReference type="PANTHER" id="PTHR44329">
    <property type="entry name" value="SERINE/THREONINE-PROTEIN KINASE TNNI3K-RELATED"/>
    <property type="match status" value="1"/>
</dbReference>
<dbReference type="EMBL" id="KL198021">
    <property type="protein sequence ID" value="KDQ18617.1"/>
    <property type="molecule type" value="Genomic_DNA"/>
</dbReference>
<keyword evidence="3" id="KW-1185">Reference proteome</keyword>
<sequence>MRYGIGKEMPAINAGEAFVEHDMKLLAALYSQARIVPLLASEIQDYEVTKEAGSSTKGGFGECHRGHLWGTYPVALKCLQVNTEKANPKKYFLREVHVWAGLRHRRILPLIGMCTLPDGATYMVSPWMQHGNIMSYLKINQDVDRLLLLEHAAEGLEYLHANSVVHGDVRGPNVLVSESGDACVADFGLSMLEEQTQPEYSYSSTFHRAGNPRWMAPELLMVENSVRTTTTDVFSFGRLILEVLTGNHPFPNVTSHRVVLVVIQGPAPDRPTGDAVTRGLDDKIWALIQDCTHVNPDLRPTMSVVLSRLHAARAAQHPSPA</sequence>
<dbReference type="InterPro" id="IPR011009">
    <property type="entry name" value="Kinase-like_dom_sf"/>
</dbReference>
<dbReference type="InterPro" id="IPR051681">
    <property type="entry name" value="Ser/Thr_Kinases-Pseudokinases"/>
</dbReference>
<proteinExistence type="predicted"/>
<dbReference type="PANTHER" id="PTHR44329:SF214">
    <property type="entry name" value="PROTEIN KINASE DOMAIN-CONTAINING PROTEIN"/>
    <property type="match status" value="1"/>
</dbReference>
<dbReference type="GO" id="GO:0004674">
    <property type="term" value="F:protein serine/threonine kinase activity"/>
    <property type="evidence" value="ECO:0007669"/>
    <property type="project" value="TreeGrafter"/>
</dbReference>
<name>A0A067N395_BOTB1</name>
<dbReference type="InterPro" id="IPR000719">
    <property type="entry name" value="Prot_kinase_dom"/>
</dbReference>
<protein>
    <recommendedName>
        <fullName evidence="1">Protein kinase domain-containing protein</fullName>
    </recommendedName>
</protein>
<dbReference type="GO" id="GO:0005524">
    <property type="term" value="F:ATP binding"/>
    <property type="evidence" value="ECO:0007669"/>
    <property type="project" value="InterPro"/>
</dbReference>
<evidence type="ECO:0000313" key="2">
    <source>
        <dbReference type="EMBL" id="KDQ18617.1"/>
    </source>
</evidence>
<dbReference type="SUPFAM" id="SSF56112">
    <property type="entry name" value="Protein kinase-like (PK-like)"/>
    <property type="match status" value="1"/>
</dbReference>
<dbReference type="PROSITE" id="PS50011">
    <property type="entry name" value="PROTEIN_KINASE_DOM"/>
    <property type="match status" value="1"/>
</dbReference>
<accession>A0A067N395</accession>
<dbReference type="AlphaFoldDB" id="A0A067N395"/>
<dbReference type="InterPro" id="IPR001245">
    <property type="entry name" value="Ser-Thr/Tyr_kinase_cat_dom"/>
</dbReference>
<gene>
    <name evidence="2" type="ORF">BOTBODRAFT_516643</name>
</gene>
<dbReference type="Pfam" id="PF07714">
    <property type="entry name" value="PK_Tyr_Ser-Thr"/>
    <property type="match status" value="1"/>
</dbReference>
<reference evidence="3" key="1">
    <citation type="journal article" date="2014" name="Proc. Natl. Acad. Sci. U.S.A.">
        <title>Extensive sampling of basidiomycete genomes demonstrates inadequacy of the white-rot/brown-rot paradigm for wood decay fungi.</title>
        <authorList>
            <person name="Riley R."/>
            <person name="Salamov A.A."/>
            <person name="Brown D.W."/>
            <person name="Nagy L.G."/>
            <person name="Floudas D."/>
            <person name="Held B.W."/>
            <person name="Levasseur A."/>
            <person name="Lombard V."/>
            <person name="Morin E."/>
            <person name="Otillar R."/>
            <person name="Lindquist E.A."/>
            <person name="Sun H."/>
            <person name="LaButti K.M."/>
            <person name="Schmutz J."/>
            <person name="Jabbour D."/>
            <person name="Luo H."/>
            <person name="Baker S.E."/>
            <person name="Pisabarro A.G."/>
            <person name="Walton J.D."/>
            <person name="Blanchette R.A."/>
            <person name="Henrissat B."/>
            <person name="Martin F."/>
            <person name="Cullen D."/>
            <person name="Hibbett D.S."/>
            <person name="Grigoriev I.V."/>
        </authorList>
    </citation>
    <scope>NUCLEOTIDE SEQUENCE [LARGE SCALE GENOMIC DNA]</scope>
    <source>
        <strain evidence="3">FD-172 SS1</strain>
    </source>
</reference>
<feature type="domain" description="Protein kinase" evidence="1">
    <location>
        <begin position="46"/>
        <end position="313"/>
    </location>
</feature>